<evidence type="ECO:0000313" key="5">
    <source>
        <dbReference type="EMBL" id="KFN89391.1"/>
    </source>
</evidence>
<reference evidence="5 6" key="1">
    <citation type="submission" date="2014-08" db="EMBL/GenBank/DDBJ databases">
        <title>Genome sequence of Tetragenococcus muriaticus.</title>
        <authorList>
            <person name="Chuea-nongthon C."/>
            <person name="Rodtong S."/>
            <person name="Yongsawatdigul J."/>
            <person name="Steele J.L."/>
            <person name="Liu X.-y."/>
            <person name="Speers J."/>
            <person name="Glasner J.D."/>
            <person name="Neeno-Eckwall E.C."/>
        </authorList>
    </citation>
    <scope>NUCLEOTIDE SEQUENCE [LARGE SCALE GENOMIC DNA]</scope>
    <source>
        <strain evidence="5 6">PMC-11-5</strain>
    </source>
</reference>
<dbReference type="PATRIC" id="fig|1302649.3.peg.2447"/>
<dbReference type="GO" id="GO:0005524">
    <property type="term" value="F:ATP binding"/>
    <property type="evidence" value="ECO:0007669"/>
    <property type="project" value="UniProtKB-KW"/>
</dbReference>
<dbReference type="GO" id="GO:0004788">
    <property type="term" value="F:thiamine diphosphokinase activity"/>
    <property type="evidence" value="ECO:0007669"/>
    <property type="project" value="UniProtKB-EC"/>
</dbReference>
<organism evidence="5 6">
    <name type="scientific">Tetragenococcus muriaticus PMC-11-5</name>
    <dbReference type="NCBI Taxonomy" id="1302649"/>
    <lineage>
        <taxon>Bacteria</taxon>
        <taxon>Bacillati</taxon>
        <taxon>Bacillota</taxon>
        <taxon>Bacilli</taxon>
        <taxon>Lactobacillales</taxon>
        <taxon>Enterococcaceae</taxon>
        <taxon>Tetragenococcus</taxon>
    </lineage>
</organism>
<dbReference type="EMBL" id="JPVU01000274">
    <property type="protein sequence ID" value="KFN89391.1"/>
    <property type="molecule type" value="Genomic_DNA"/>
</dbReference>
<sequence length="60" mass="6736">MNILLAAGGPISNWPEIEEHYDFYVGIDRGSLFLHQKGLPLDIAIGDFDSLNAQERENSF</sequence>
<gene>
    <name evidence="5" type="ORF">TMUPMC115_2463</name>
</gene>
<evidence type="ECO:0000256" key="2">
    <source>
        <dbReference type="ARBA" id="ARBA00022741"/>
    </source>
</evidence>
<keyword evidence="1 5" id="KW-0808">Transferase</keyword>
<comment type="caution">
    <text evidence="5">The sequence shown here is derived from an EMBL/GenBank/DDBJ whole genome shotgun (WGS) entry which is preliminary data.</text>
</comment>
<dbReference type="GO" id="GO:0009229">
    <property type="term" value="P:thiamine diphosphate biosynthetic process"/>
    <property type="evidence" value="ECO:0007669"/>
    <property type="project" value="InterPro"/>
</dbReference>
<evidence type="ECO:0000256" key="3">
    <source>
        <dbReference type="ARBA" id="ARBA00022777"/>
    </source>
</evidence>
<evidence type="ECO:0000256" key="1">
    <source>
        <dbReference type="ARBA" id="ARBA00022679"/>
    </source>
</evidence>
<dbReference type="Gene3D" id="3.40.50.10240">
    <property type="entry name" value="Thiamin pyrophosphokinase, catalytic domain"/>
    <property type="match status" value="1"/>
</dbReference>
<dbReference type="InterPro" id="IPR036759">
    <property type="entry name" value="TPK_catalytic_sf"/>
</dbReference>
<dbReference type="SUPFAM" id="SSF63999">
    <property type="entry name" value="Thiamin pyrophosphokinase, catalytic domain"/>
    <property type="match status" value="1"/>
</dbReference>
<dbReference type="EC" id="2.7.6.2" evidence="5"/>
<name>A0A091BUV0_9ENTE</name>
<proteinExistence type="predicted"/>
<dbReference type="Proteomes" id="UP000029380">
    <property type="component" value="Unassembled WGS sequence"/>
</dbReference>
<dbReference type="GO" id="GO:0016301">
    <property type="term" value="F:kinase activity"/>
    <property type="evidence" value="ECO:0007669"/>
    <property type="project" value="UniProtKB-KW"/>
</dbReference>
<keyword evidence="3 5" id="KW-0418">Kinase</keyword>
<keyword evidence="4" id="KW-0067">ATP-binding</keyword>
<keyword evidence="2" id="KW-0547">Nucleotide-binding</keyword>
<evidence type="ECO:0000313" key="6">
    <source>
        <dbReference type="Proteomes" id="UP000029380"/>
    </source>
</evidence>
<evidence type="ECO:0000256" key="4">
    <source>
        <dbReference type="ARBA" id="ARBA00022840"/>
    </source>
</evidence>
<protein>
    <submittedName>
        <fullName evidence="5">Thiamin pyrophosphokinase</fullName>
        <ecNumber evidence="5">2.7.6.2</ecNumber>
    </submittedName>
</protein>
<dbReference type="AlphaFoldDB" id="A0A091BUV0"/>
<accession>A0A091BUV0</accession>